<feature type="domain" description="Glycoside hydrolase family 2 catalytic" evidence="4">
    <location>
        <begin position="4"/>
        <end position="65"/>
    </location>
</feature>
<dbReference type="InterPro" id="IPR040605">
    <property type="entry name" value="Glyco_hydro2_dom5"/>
</dbReference>
<feature type="non-terminal residue" evidence="7">
    <location>
        <position position="1"/>
    </location>
</feature>
<dbReference type="InterPro" id="IPR017853">
    <property type="entry name" value="GH"/>
</dbReference>
<evidence type="ECO:0000256" key="3">
    <source>
        <dbReference type="ARBA" id="ARBA00023295"/>
    </source>
</evidence>
<protein>
    <submittedName>
        <fullName evidence="7">DUF4982 domain-containing protein</fullName>
    </submittedName>
</protein>
<dbReference type="EMBL" id="DVOG01000043">
    <property type="protein sequence ID" value="HIV03833.1"/>
    <property type="molecule type" value="Genomic_DNA"/>
</dbReference>
<reference evidence="7" key="2">
    <citation type="journal article" date="2021" name="PeerJ">
        <title>Extensive microbial diversity within the chicken gut microbiome revealed by metagenomics and culture.</title>
        <authorList>
            <person name="Gilroy R."/>
            <person name="Ravi A."/>
            <person name="Getino M."/>
            <person name="Pursley I."/>
            <person name="Horton D.L."/>
            <person name="Alikhan N.F."/>
            <person name="Baker D."/>
            <person name="Gharbi K."/>
            <person name="Hall N."/>
            <person name="Watson M."/>
            <person name="Adriaenssens E.M."/>
            <person name="Foster-Nyarko E."/>
            <person name="Jarju S."/>
            <person name="Secka A."/>
            <person name="Antonio M."/>
            <person name="Oren A."/>
            <person name="Chaudhuri R.R."/>
            <person name="La Ragione R."/>
            <person name="Hildebrand F."/>
            <person name="Pallen M.J."/>
        </authorList>
    </citation>
    <scope>NUCLEOTIDE SEQUENCE</scope>
    <source>
        <strain evidence="7">10669</strain>
    </source>
</reference>
<dbReference type="Pfam" id="PF02836">
    <property type="entry name" value="Glyco_hydro_2_C"/>
    <property type="match status" value="1"/>
</dbReference>
<feature type="domain" description="DUF4982" evidence="5">
    <location>
        <begin position="264"/>
        <end position="337"/>
    </location>
</feature>
<accession>A0A9D1T0I8</accession>
<keyword evidence="2" id="KW-0378">Hydrolase</keyword>
<dbReference type="InterPro" id="IPR006103">
    <property type="entry name" value="Glyco_hydro_2_cat"/>
</dbReference>
<evidence type="ECO:0000313" key="7">
    <source>
        <dbReference type="EMBL" id="HIV03833.1"/>
    </source>
</evidence>
<dbReference type="Proteomes" id="UP000886812">
    <property type="component" value="Unassembled WGS sequence"/>
</dbReference>
<dbReference type="InterPro" id="IPR013783">
    <property type="entry name" value="Ig-like_fold"/>
</dbReference>
<evidence type="ECO:0000259" key="4">
    <source>
        <dbReference type="Pfam" id="PF02836"/>
    </source>
</evidence>
<dbReference type="Pfam" id="PF16355">
    <property type="entry name" value="DUF4982"/>
    <property type="match status" value="1"/>
</dbReference>
<dbReference type="PANTHER" id="PTHR42732:SF1">
    <property type="entry name" value="BETA-MANNOSIDASE"/>
    <property type="match status" value="1"/>
</dbReference>
<reference evidence="7" key="1">
    <citation type="submission" date="2020-10" db="EMBL/GenBank/DDBJ databases">
        <authorList>
            <person name="Gilroy R."/>
        </authorList>
    </citation>
    <scope>NUCLEOTIDE SEQUENCE</scope>
    <source>
        <strain evidence="7">10669</strain>
    </source>
</reference>
<dbReference type="AlphaFoldDB" id="A0A9D1T0I8"/>
<organism evidence="7 8">
    <name type="scientific">Candidatus Spyradosoma merdigallinarum</name>
    <dbReference type="NCBI Taxonomy" id="2840950"/>
    <lineage>
        <taxon>Bacteria</taxon>
        <taxon>Pseudomonadati</taxon>
        <taxon>Verrucomicrobiota</taxon>
        <taxon>Opitutia</taxon>
        <taxon>Opitutia incertae sedis</taxon>
        <taxon>Candidatus Spyradosoma</taxon>
    </lineage>
</organism>
<dbReference type="Gene3D" id="2.60.40.10">
    <property type="entry name" value="Immunoglobulins"/>
    <property type="match status" value="2"/>
</dbReference>
<dbReference type="SUPFAM" id="SSF51445">
    <property type="entry name" value="(Trans)glycosidases"/>
    <property type="match status" value="1"/>
</dbReference>
<keyword evidence="3" id="KW-0326">Glycosidase</keyword>
<feature type="domain" description="Glycoside hydrolase family 2" evidence="6">
    <location>
        <begin position="352"/>
        <end position="438"/>
    </location>
</feature>
<name>A0A9D1T0I8_9BACT</name>
<evidence type="ECO:0000259" key="6">
    <source>
        <dbReference type="Pfam" id="PF18565"/>
    </source>
</evidence>
<sequence length="458" mass="50783">ERDVRNFVMRDRNHPSVIMWSVGNEIEEQHAPDGPALAKDLVDRFKKYDPTRPTTIGSNDIRASRSDFGKQFDVFGFNYKPNNYAEFARNNPDTPFYGSETCSTLGSRGFYSFPIEEKDFATAFWRRNFCDNLAACQVGDYAVCATGWGSSPDVEFGAIEDEPRCAGQFVWTGFDYLGEPTPWNLGRKPANDFRGASPEEIKRLEAEFAEILKQGSPSRSSYFGIVDLCGFRKNVAWLYQSQWLPDVPMAHILPHWNWQGSREGKITPVFVFTSGDSAELFLNGKSLGLRKKKAGAEVANKDLNGDLRERFRLTWMDVRYEPGTLEVVAYKNGKEWARSKVETTGAPAKFSAEADRAIIRGDGRDLAYVTIAVRDAQGRVVPTASNPFKFSVRGNAELVGVCNGDPTDHASLKGCEMKAFAGLAQAIVRSRRGSAGTTAELVVDGGELGTQVVKIALE</sequence>
<comment type="caution">
    <text evidence="7">The sequence shown here is derived from an EMBL/GenBank/DDBJ whole genome shotgun (WGS) entry which is preliminary data.</text>
</comment>
<dbReference type="InterPro" id="IPR032311">
    <property type="entry name" value="DUF4982"/>
</dbReference>
<dbReference type="GO" id="GO:0005975">
    <property type="term" value="P:carbohydrate metabolic process"/>
    <property type="evidence" value="ECO:0007669"/>
    <property type="project" value="InterPro"/>
</dbReference>
<dbReference type="Gene3D" id="3.20.20.80">
    <property type="entry name" value="Glycosidases"/>
    <property type="match status" value="1"/>
</dbReference>
<dbReference type="Pfam" id="PF18565">
    <property type="entry name" value="Glyco_hydro2_C5"/>
    <property type="match status" value="1"/>
</dbReference>
<dbReference type="InterPro" id="IPR023232">
    <property type="entry name" value="Glyco_hydro_2_AS"/>
</dbReference>
<dbReference type="PANTHER" id="PTHR42732">
    <property type="entry name" value="BETA-GALACTOSIDASE"/>
    <property type="match status" value="1"/>
</dbReference>
<dbReference type="GO" id="GO:0004553">
    <property type="term" value="F:hydrolase activity, hydrolyzing O-glycosyl compounds"/>
    <property type="evidence" value="ECO:0007669"/>
    <property type="project" value="InterPro"/>
</dbReference>
<evidence type="ECO:0000313" key="8">
    <source>
        <dbReference type="Proteomes" id="UP000886812"/>
    </source>
</evidence>
<proteinExistence type="inferred from homology"/>
<evidence type="ECO:0000259" key="5">
    <source>
        <dbReference type="Pfam" id="PF16355"/>
    </source>
</evidence>
<evidence type="ECO:0000256" key="2">
    <source>
        <dbReference type="ARBA" id="ARBA00022801"/>
    </source>
</evidence>
<comment type="similarity">
    <text evidence="1">Belongs to the glycosyl hydrolase 2 family.</text>
</comment>
<dbReference type="PROSITE" id="PS00608">
    <property type="entry name" value="GLYCOSYL_HYDROL_F2_2"/>
    <property type="match status" value="1"/>
</dbReference>
<gene>
    <name evidence="7" type="ORF">IAC75_01630</name>
</gene>
<evidence type="ECO:0000256" key="1">
    <source>
        <dbReference type="ARBA" id="ARBA00007401"/>
    </source>
</evidence>
<dbReference type="InterPro" id="IPR051913">
    <property type="entry name" value="GH2_Domain-Containing"/>
</dbReference>